<evidence type="ECO:0000256" key="4">
    <source>
        <dbReference type="PROSITE-ProRule" id="PRU10141"/>
    </source>
</evidence>
<dbReference type="CDD" id="cd14016">
    <property type="entry name" value="STKc_CK1"/>
    <property type="match status" value="1"/>
</dbReference>
<dbReference type="PROSITE" id="PS00107">
    <property type="entry name" value="PROTEIN_KINASE_ATP"/>
    <property type="match status" value="1"/>
</dbReference>
<evidence type="ECO:0000256" key="5">
    <source>
        <dbReference type="RuleBase" id="RU000304"/>
    </source>
</evidence>
<dbReference type="PROSITE" id="PS00108">
    <property type="entry name" value="PROTEIN_KINASE_ST"/>
    <property type="match status" value="1"/>
</dbReference>
<evidence type="ECO:0000256" key="1">
    <source>
        <dbReference type="ARBA" id="ARBA00012513"/>
    </source>
</evidence>
<evidence type="ECO:0000313" key="9">
    <source>
        <dbReference type="Proteomes" id="UP000028045"/>
    </source>
</evidence>
<feature type="binding site" evidence="4">
    <location>
        <position position="90"/>
    </location>
    <ligand>
        <name>ATP</name>
        <dbReference type="ChEBI" id="CHEBI:30616"/>
    </ligand>
</feature>
<proteinExistence type="inferred from homology"/>
<dbReference type="InterPro" id="IPR011009">
    <property type="entry name" value="Kinase-like_dom_sf"/>
</dbReference>
<evidence type="ECO:0000256" key="6">
    <source>
        <dbReference type="SAM" id="MobiDB-lite"/>
    </source>
</evidence>
<feature type="compositionally biased region" description="Basic and acidic residues" evidence="6">
    <location>
        <begin position="376"/>
        <end position="391"/>
    </location>
</feature>
<dbReference type="InterPro" id="IPR017441">
    <property type="entry name" value="Protein_kinase_ATP_BS"/>
</dbReference>
<dbReference type="Gene3D" id="1.10.510.10">
    <property type="entry name" value="Transferase(Phosphotransferase) domain 1"/>
    <property type="match status" value="1"/>
</dbReference>
<dbReference type="OrthoDB" id="5800476at2759"/>
<keyword evidence="3 4" id="KW-0067">ATP-binding</keyword>
<keyword evidence="5" id="KW-0808">Transferase</keyword>
<dbReference type="GO" id="GO:0005524">
    <property type="term" value="F:ATP binding"/>
    <property type="evidence" value="ECO:0007669"/>
    <property type="project" value="UniProtKB-UniRule"/>
</dbReference>
<dbReference type="PROSITE" id="PS50011">
    <property type="entry name" value="PROTEIN_KINASE_DOM"/>
    <property type="match status" value="1"/>
</dbReference>
<dbReference type="InterPro" id="IPR008271">
    <property type="entry name" value="Ser/Thr_kinase_AS"/>
</dbReference>
<evidence type="ECO:0000259" key="7">
    <source>
        <dbReference type="PROSITE" id="PS50011"/>
    </source>
</evidence>
<feature type="domain" description="Protein kinase" evidence="7">
    <location>
        <begin position="61"/>
        <end position="327"/>
    </location>
</feature>
<dbReference type="PANTHER" id="PTHR11909">
    <property type="entry name" value="CASEIN KINASE-RELATED"/>
    <property type="match status" value="1"/>
</dbReference>
<dbReference type="SMART" id="SM00220">
    <property type="entry name" value="S_TKc"/>
    <property type="match status" value="1"/>
</dbReference>
<keyword evidence="9" id="KW-1185">Reference proteome</keyword>
<dbReference type="Pfam" id="PF00069">
    <property type="entry name" value="Pkinase"/>
    <property type="match status" value="1"/>
</dbReference>
<feature type="region of interest" description="Disordered" evidence="6">
    <location>
        <begin position="353"/>
        <end position="392"/>
    </location>
</feature>
<dbReference type="EC" id="2.7.11.1" evidence="1"/>
<dbReference type="InterPro" id="IPR000719">
    <property type="entry name" value="Prot_kinase_dom"/>
</dbReference>
<reference evidence="8 9" key="1">
    <citation type="journal article" date="2014" name="BMC Genomics">
        <title>Comparative genome sequencing reveals chemotype-specific gene clusters in the toxigenic black mold Stachybotrys.</title>
        <authorList>
            <person name="Semeiks J."/>
            <person name="Borek D."/>
            <person name="Otwinowski Z."/>
            <person name="Grishin N.V."/>
        </authorList>
    </citation>
    <scope>NUCLEOTIDE SEQUENCE [LARGE SCALE GENOMIC DNA]</scope>
    <source>
        <strain evidence="9">CBS 109288 / IBT 7711</strain>
    </source>
</reference>
<feature type="compositionally biased region" description="Basic residues" evidence="6">
    <location>
        <begin position="366"/>
        <end position="375"/>
    </location>
</feature>
<dbReference type="SUPFAM" id="SSF56112">
    <property type="entry name" value="Protein kinase-like (PK-like)"/>
    <property type="match status" value="1"/>
</dbReference>
<keyword evidence="2 4" id="KW-0547">Nucleotide-binding</keyword>
<name>A0A084AHS5_STACB</name>
<evidence type="ECO:0000256" key="2">
    <source>
        <dbReference type="ARBA" id="ARBA00022741"/>
    </source>
</evidence>
<keyword evidence="5" id="KW-0723">Serine/threonine-protein kinase</keyword>
<dbReference type="HOGENOM" id="CLU_019279_2_0_1"/>
<gene>
    <name evidence="8" type="ORF">S7711_03853</name>
</gene>
<dbReference type="InterPro" id="IPR050235">
    <property type="entry name" value="CK1_Ser-Thr_kinase"/>
</dbReference>
<dbReference type="GO" id="GO:0004674">
    <property type="term" value="F:protein serine/threonine kinase activity"/>
    <property type="evidence" value="ECO:0007669"/>
    <property type="project" value="UniProtKB-KW"/>
</dbReference>
<dbReference type="Proteomes" id="UP000028045">
    <property type="component" value="Unassembled WGS sequence"/>
</dbReference>
<organism evidence="8 9">
    <name type="scientific">Stachybotrys chartarum (strain CBS 109288 / IBT 7711)</name>
    <name type="common">Toxic black mold</name>
    <name type="synonym">Stilbospora chartarum</name>
    <dbReference type="NCBI Taxonomy" id="1280523"/>
    <lineage>
        <taxon>Eukaryota</taxon>
        <taxon>Fungi</taxon>
        <taxon>Dikarya</taxon>
        <taxon>Ascomycota</taxon>
        <taxon>Pezizomycotina</taxon>
        <taxon>Sordariomycetes</taxon>
        <taxon>Hypocreomycetidae</taxon>
        <taxon>Hypocreales</taxon>
        <taxon>Stachybotryaceae</taxon>
        <taxon>Stachybotrys</taxon>
    </lineage>
</organism>
<keyword evidence="5" id="KW-0418">Kinase</keyword>
<evidence type="ECO:0000256" key="3">
    <source>
        <dbReference type="ARBA" id="ARBA00022840"/>
    </source>
</evidence>
<accession>A0A084AHS5</accession>
<evidence type="ECO:0000313" key="8">
    <source>
        <dbReference type="EMBL" id="KEY64854.1"/>
    </source>
</evidence>
<protein>
    <recommendedName>
        <fullName evidence="1">non-specific serine/threonine protein kinase</fullName>
        <ecNumber evidence="1">2.7.11.1</ecNumber>
    </recommendedName>
</protein>
<dbReference type="EMBL" id="KL648721">
    <property type="protein sequence ID" value="KEY64854.1"/>
    <property type="molecule type" value="Genomic_DNA"/>
</dbReference>
<comment type="similarity">
    <text evidence="5">Belongs to the protein kinase superfamily.</text>
</comment>
<sequence length="469" mass="53240">MVARPAPIRLRADEMICVLWVLASLCHFTPPSHNEGIDLHPLYRRGHCSHTLEDILIAGQYRLDRKIGVGGFGIVYSGTDLQSGEEVAIKLTYIRQNPEVLQGEKDTYDALSGGVGIPRVHWYGQECDYYALVHDLLGPSLEDLFNYCGRKFSLKTILLIADQAISRIQYIHSKGFLHRDIKPDNFLMGIDRQGNTLYTIDFGLAKESADAERRKDVEGLPLGGTMRYASINNHNGREQSWGDDLESLGYVFVYFARGSLPWQGMKAATGEEKDAGIKEMKERLSGEELCDGILPEEFATYINYTRRLRFEDRPDYSYLRRLFRRLFAAKGFKYDNVFDWTKKMFGEMQSKVSSTVPLTQEPRPAPKPKRHKKHLRGEVRNPKSNEADERVPFPPVCGLRNGARGTVYDIGWAPGAEPIQDPPCVIMMEFDNYNGPVFLTTHDGRKIVPILPVERDFLIGATLCTRTQL</sequence>
<dbReference type="AlphaFoldDB" id="A0A084AHS5"/>